<keyword evidence="1" id="KW-0106">Calcium</keyword>
<name>A0A8J6C3Q5_DIALT</name>
<accession>A0A8J6C3Q5</accession>
<comment type="caution">
    <text evidence="4">The sequence shown here is derived from an EMBL/GenBank/DDBJ whole genome shotgun (WGS) entry which is preliminary data.</text>
</comment>
<proteinExistence type="predicted"/>
<gene>
    <name evidence="4" type="ORF">KFE25_010738</name>
</gene>
<keyword evidence="2" id="KW-0732">Signal</keyword>
<reference evidence="4" key="1">
    <citation type="submission" date="2021-05" db="EMBL/GenBank/DDBJ databases">
        <title>The genome of the haptophyte Pavlova lutheri (Diacronema luteri, Pavlovales) - a model for lipid biosynthesis in eukaryotic algae.</title>
        <authorList>
            <person name="Hulatt C.J."/>
            <person name="Posewitz M.C."/>
        </authorList>
    </citation>
    <scope>NUCLEOTIDE SEQUENCE</scope>
    <source>
        <strain evidence="4">NIVA-4/92</strain>
    </source>
</reference>
<evidence type="ECO:0000259" key="3">
    <source>
        <dbReference type="PROSITE" id="PS50222"/>
    </source>
</evidence>
<dbReference type="InterPro" id="IPR018247">
    <property type="entry name" value="EF_Hand_1_Ca_BS"/>
</dbReference>
<dbReference type="AlphaFoldDB" id="A0A8J6C3Q5"/>
<dbReference type="Proteomes" id="UP000751190">
    <property type="component" value="Unassembled WGS sequence"/>
</dbReference>
<protein>
    <recommendedName>
        <fullName evidence="3">EF-hand domain-containing protein</fullName>
    </recommendedName>
</protein>
<organism evidence="4 5">
    <name type="scientific">Diacronema lutheri</name>
    <name type="common">Unicellular marine alga</name>
    <name type="synonym">Monochrysis lutheri</name>
    <dbReference type="NCBI Taxonomy" id="2081491"/>
    <lineage>
        <taxon>Eukaryota</taxon>
        <taxon>Haptista</taxon>
        <taxon>Haptophyta</taxon>
        <taxon>Pavlovophyceae</taxon>
        <taxon>Pavlovales</taxon>
        <taxon>Pavlovaceae</taxon>
        <taxon>Diacronema</taxon>
    </lineage>
</organism>
<dbReference type="SMART" id="SM00054">
    <property type="entry name" value="EFh"/>
    <property type="match status" value="2"/>
</dbReference>
<dbReference type="PROSITE" id="PS00018">
    <property type="entry name" value="EF_HAND_1"/>
    <property type="match status" value="2"/>
</dbReference>
<dbReference type="EMBL" id="JAGTXO010000029">
    <property type="protein sequence ID" value="KAG8460987.1"/>
    <property type="molecule type" value="Genomic_DNA"/>
</dbReference>
<dbReference type="InterPro" id="IPR002048">
    <property type="entry name" value="EF_hand_dom"/>
</dbReference>
<sequence length="187" mass="20470">MRASTLLLSCACAQAACGAALVARGLVARPIWRVPPTRRVSAFSMMAGQRWPEIVRSYVSEKFKSVDVDSSGEVDRTELAGMFRSLMPEASEAQVGEALESFFANFDADKSGDIDEEEFFGAVMSNRLLNSDMRLKEQVYVDVLTTFKASGTKLLTRSAFSALEAQLDWEGSNVPIEYGEISAAFSQ</sequence>
<feature type="domain" description="EF-hand" evidence="3">
    <location>
        <begin position="94"/>
        <end position="129"/>
    </location>
</feature>
<evidence type="ECO:0000256" key="2">
    <source>
        <dbReference type="SAM" id="SignalP"/>
    </source>
</evidence>
<feature type="domain" description="EF-hand" evidence="3">
    <location>
        <begin position="54"/>
        <end position="89"/>
    </location>
</feature>
<dbReference type="Pfam" id="PF13499">
    <property type="entry name" value="EF-hand_7"/>
    <property type="match status" value="1"/>
</dbReference>
<dbReference type="CDD" id="cd00051">
    <property type="entry name" value="EFh"/>
    <property type="match status" value="1"/>
</dbReference>
<dbReference type="OrthoDB" id="26525at2759"/>
<dbReference type="PROSITE" id="PS50222">
    <property type="entry name" value="EF_HAND_2"/>
    <property type="match status" value="2"/>
</dbReference>
<keyword evidence="5" id="KW-1185">Reference proteome</keyword>
<evidence type="ECO:0000313" key="4">
    <source>
        <dbReference type="EMBL" id="KAG8460987.1"/>
    </source>
</evidence>
<evidence type="ECO:0000313" key="5">
    <source>
        <dbReference type="Proteomes" id="UP000751190"/>
    </source>
</evidence>
<dbReference type="Gene3D" id="1.10.238.10">
    <property type="entry name" value="EF-hand"/>
    <property type="match status" value="1"/>
</dbReference>
<feature type="chain" id="PRO_5035209387" description="EF-hand domain-containing protein" evidence="2">
    <location>
        <begin position="19"/>
        <end position="187"/>
    </location>
</feature>
<dbReference type="InterPro" id="IPR011992">
    <property type="entry name" value="EF-hand-dom_pair"/>
</dbReference>
<dbReference type="GO" id="GO:0005509">
    <property type="term" value="F:calcium ion binding"/>
    <property type="evidence" value="ECO:0007669"/>
    <property type="project" value="InterPro"/>
</dbReference>
<dbReference type="SUPFAM" id="SSF47473">
    <property type="entry name" value="EF-hand"/>
    <property type="match status" value="1"/>
</dbReference>
<evidence type="ECO:0000256" key="1">
    <source>
        <dbReference type="ARBA" id="ARBA00022837"/>
    </source>
</evidence>
<feature type="signal peptide" evidence="2">
    <location>
        <begin position="1"/>
        <end position="18"/>
    </location>
</feature>